<proteinExistence type="predicted"/>
<dbReference type="AlphaFoldDB" id="A0AAN8WM86"/>
<comment type="caution">
    <text evidence="1">The sequence shown here is derived from an EMBL/GenBank/DDBJ whole genome shotgun (WGS) entry which is preliminary data.</text>
</comment>
<evidence type="ECO:0000313" key="1">
    <source>
        <dbReference type="EMBL" id="KAK7066551.1"/>
    </source>
</evidence>
<evidence type="ECO:0000313" key="2">
    <source>
        <dbReference type="Proteomes" id="UP001381693"/>
    </source>
</evidence>
<dbReference type="Proteomes" id="UP001381693">
    <property type="component" value="Unassembled WGS sequence"/>
</dbReference>
<dbReference type="EMBL" id="JAXCGZ010019137">
    <property type="protein sequence ID" value="KAK7066551.1"/>
    <property type="molecule type" value="Genomic_DNA"/>
</dbReference>
<sequence>MLKYKYLKYQHKRNESSCKIQQRTNVKYDIKGSCEEVKVLDLTPMNAPLQAVLAEEQDGTRNTITEVDVIVCSHERKQSFKLLKLHDKDDLSYYSYNGGNG</sequence>
<name>A0AAN8WM86_HALRR</name>
<organism evidence="1 2">
    <name type="scientific">Halocaridina rubra</name>
    <name type="common">Hawaiian red shrimp</name>
    <dbReference type="NCBI Taxonomy" id="373956"/>
    <lineage>
        <taxon>Eukaryota</taxon>
        <taxon>Metazoa</taxon>
        <taxon>Ecdysozoa</taxon>
        <taxon>Arthropoda</taxon>
        <taxon>Crustacea</taxon>
        <taxon>Multicrustacea</taxon>
        <taxon>Malacostraca</taxon>
        <taxon>Eumalacostraca</taxon>
        <taxon>Eucarida</taxon>
        <taxon>Decapoda</taxon>
        <taxon>Pleocyemata</taxon>
        <taxon>Caridea</taxon>
        <taxon>Atyoidea</taxon>
        <taxon>Atyidae</taxon>
        <taxon>Halocaridina</taxon>
    </lineage>
</organism>
<accession>A0AAN8WM86</accession>
<keyword evidence="2" id="KW-1185">Reference proteome</keyword>
<gene>
    <name evidence="1" type="ORF">SK128_007393</name>
</gene>
<protein>
    <submittedName>
        <fullName evidence="1">Uncharacterized protein</fullName>
    </submittedName>
</protein>
<reference evidence="1 2" key="1">
    <citation type="submission" date="2023-11" db="EMBL/GenBank/DDBJ databases">
        <title>Halocaridina rubra genome assembly.</title>
        <authorList>
            <person name="Smith C."/>
        </authorList>
    </citation>
    <scope>NUCLEOTIDE SEQUENCE [LARGE SCALE GENOMIC DNA]</scope>
    <source>
        <strain evidence="1">EP-1</strain>
        <tissue evidence="1">Whole</tissue>
    </source>
</reference>